<evidence type="ECO:0000256" key="1">
    <source>
        <dbReference type="SAM" id="MobiDB-lite"/>
    </source>
</evidence>
<accession>A0ABR3ZGP6</accession>
<dbReference type="Proteomes" id="UP001583280">
    <property type="component" value="Unassembled WGS sequence"/>
</dbReference>
<gene>
    <name evidence="2" type="ORF">Cpir12675_001716</name>
</gene>
<protein>
    <submittedName>
        <fullName evidence="2">Uncharacterized protein</fullName>
    </submittedName>
</protein>
<dbReference type="EMBL" id="JAWDJO010000028">
    <property type="protein sequence ID" value="KAL1898963.1"/>
    <property type="molecule type" value="Genomic_DNA"/>
</dbReference>
<evidence type="ECO:0000313" key="3">
    <source>
        <dbReference type="Proteomes" id="UP001583280"/>
    </source>
</evidence>
<name>A0ABR3ZGP6_9PEZI</name>
<organism evidence="2 3">
    <name type="scientific">Ceratocystis pirilliformis</name>
    <dbReference type="NCBI Taxonomy" id="259994"/>
    <lineage>
        <taxon>Eukaryota</taxon>
        <taxon>Fungi</taxon>
        <taxon>Dikarya</taxon>
        <taxon>Ascomycota</taxon>
        <taxon>Pezizomycotina</taxon>
        <taxon>Sordariomycetes</taxon>
        <taxon>Hypocreomycetidae</taxon>
        <taxon>Microascales</taxon>
        <taxon>Ceratocystidaceae</taxon>
        <taxon>Ceratocystis</taxon>
    </lineage>
</organism>
<sequence>MSSPMIFEPAEQAITKHLMSSSPPVPRTKRYIRNIEQDTSPDADIEAERLWEYMIHIALDHINQAAVPEPRWTLAGEDEWNPPDTPSRPPKAAQQATVPTSISKDDIEMPDVPRGLDASCHVTAVDATEPTPPRPPVPSINAPARWKPQPRKAERNNNQAPPAARRLTKWRCARTWRPPTQRMSYFLSVQTTKRKYFNDFLEQATGPDIYTALRYTKPGQQNIIPTMTHKGAAQTTYTVK</sequence>
<comment type="caution">
    <text evidence="2">The sequence shown here is derived from an EMBL/GenBank/DDBJ whole genome shotgun (WGS) entry which is preliminary data.</text>
</comment>
<proteinExistence type="predicted"/>
<reference evidence="2 3" key="1">
    <citation type="journal article" date="2024" name="IMA Fungus">
        <title>IMA Genome - F19 : A genome assembly and annotation guide to empower mycologists, including annotated draft genome sequences of Ceratocystis pirilliformis, Diaporthe australafricana, Fusarium ophioides, Paecilomyces lecythidis, and Sporothrix stenoceras.</title>
        <authorList>
            <person name="Aylward J."/>
            <person name="Wilson A.M."/>
            <person name="Visagie C.M."/>
            <person name="Spraker J."/>
            <person name="Barnes I."/>
            <person name="Buitendag C."/>
            <person name="Ceriani C."/>
            <person name="Del Mar Angel L."/>
            <person name="du Plessis D."/>
            <person name="Fuchs T."/>
            <person name="Gasser K."/>
            <person name="Kramer D."/>
            <person name="Li W."/>
            <person name="Munsamy K."/>
            <person name="Piso A."/>
            <person name="Price J.L."/>
            <person name="Sonnekus B."/>
            <person name="Thomas C."/>
            <person name="van der Nest A."/>
            <person name="van Dijk A."/>
            <person name="van Heerden A."/>
            <person name="van Vuuren N."/>
            <person name="Yilmaz N."/>
            <person name="Duong T.A."/>
            <person name="van der Merwe N.A."/>
            <person name="Wingfield M.J."/>
            <person name="Wingfield B.D."/>
        </authorList>
    </citation>
    <scope>NUCLEOTIDE SEQUENCE [LARGE SCALE GENOMIC DNA]</scope>
    <source>
        <strain evidence="2 3">CMW 12675</strain>
    </source>
</reference>
<evidence type="ECO:0000313" key="2">
    <source>
        <dbReference type="EMBL" id="KAL1898963.1"/>
    </source>
</evidence>
<keyword evidence="3" id="KW-1185">Reference proteome</keyword>
<feature type="region of interest" description="Disordered" evidence="1">
    <location>
        <begin position="74"/>
        <end position="165"/>
    </location>
</feature>